<dbReference type="GO" id="GO:0000139">
    <property type="term" value="C:Golgi membrane"/>
    <property type="evidence" value="ECO:0007669"/>
    <property type="project" value="UniProtKB-SubCell"/>
</dbReference>
<evidence type="ECO:0000256" key="7">
    <source>
        <dbReference type="RuleBase" id="RU367097"/>
    </source>
</evidence>
<proteinExistence type="inferred from homology"/>
<feature type="transmembrane region" description="Helical" evidence="7">
    <location>
        <begin position="306"/>
        <end position="326"/>
    </location>
</feature>
<dbReference type="InterPro" id="IPR000620">
    <property type="entry name" value="EamA_dom"/>
</dbReference>
<comment type="subcellular location">
    <subcellularLocation>
        <location evidence="7">Golgi apparatus membrane</location>
        <topology evidence="7">Multi-pass membrane protein</topology>
    </subcellularLocation>
    <subcellularLocation>
        <location evidence="7">Cytoplasmic vesicle membrane</location>
        <topology evidence="7">Multi-pass membrane protein</topology>
    </subcellularLocation>
    <subcellularLocation>
        <location evidence="7">Endoplasmic reticulum membrane</location>
        <topology evidence="7">Multi-pass membrane protein</topology>
    </subcellularLocation>
</comment>
<reference evidence="10 11" key="1">
    <citation type="journal article" date="2018" name="Nat. Ecol. Evol.">
        <title>Pezizomycetes genomes reveal the molecular basis of ectomycorrhizal truffle lifestyle.</title>
        <authorList>
            <person name="Murat C."/>
            <person name="Payen T."/>
            <person name="Noel B."/>
            <person name="Kuo A."/>
            <person name="Morin E."/>
            <person name="Chen J."/>
            <person name="Kohler A."/>
            <person name="Krizsan K."/>
            <person name="Balestrini R."/>
            <person name="Da Silva C."/>
            <person name="Montanini B."/>
            <person name="Hainaut M."/>
            <person name="Levati E."/>
            <person name="Barry K.W."/>
            <person name="Belfiori B."/>
            <person name="Cichocki N."/>
            <person name="Clum A."/>
            <person name="Dockter R.B."/>
            <person name="Fauchery L."/>
            <person name="Guy J."/>
            <person name="Iotti M."/>
            <person name="Le Tacon F."/>
            <person name="Lindquist E.A."/>
            <person name="Lipzen A."/>
            <person name="Malagnac F."/>
            <person name="Mello A."/>
            <person name="Molinier V."/>
            <person name="Miyauchi S."/>
            <person name="Poulain J."/>
            <person name="Riccioni C."/>
            <person name="Rubini A."/>
            <person name="Sitrit Y."/>
            <person name="Splivallo R."/>
            <person name="Traeger S."/>
            <person name="Wang M."/>
            <person name="Zifcakova L."/>
            <person name="Wipf D."/>
            <person name="Zambonelli A."/>
            <person name="Paolocci F."/>
            <person name="Nowrousian M."/>
            <person name="Ottonello S."/>
            <person name="Baldrian P."/>
            <person name="Spatafora J.W."/>
            <person name="Henrissat B."/>
            <person name="Nagy L.G."/>
            <person name="Aury J.M."/>
            <person name="Wincker P."/>
            <person name="Grigoriev I.V."/>
            <person name="Bonfante P."/>
            <person name="Martin F.M."/>
        </authorList>
    </citation>
    <scope>NUCLEOTIDE SEQUENCE [LARGE SCALE GENOMIC DNA]</scope>
    <source>
        <strain evidence="10 11">RN42</strain>
    </source>
</reference>
<organism evidence="10 11">
    <name type="scientific">Ascobolus immersus RN42</name>
    <dbReference type="NCBI Taxonomy" id="1160509"/>
    <lineage>
        <taxon>Eukaryota</taxon>
        <taxon>Fungi</taxon>
        <taxon>Dikarya</taxon>
        <taxon>Ascomycota</taxon>
        <taxon>Pezizomycotina</taxon>
        <taxon>Pezizomycetes</taxon>
        <taxon>Pezizales</taxon>
        <taxon>Ascobolaceae</taxon>
        <taxon>Ascobolus</taxon>
    </lineage>
</organism>
<keyword evidence="7" id="KW-0762">Sugar transport</keyword>
<evidence type="ECO:0000259" key="9">
    <source>
        <dbReference type="Pfam" id="PF00892"/>
    </source>
</evidence>
<dbReference type="PANTHER" id="PTHR11132">
    <property type="entry name" value="SOLUTE CARRIER FAMILY 35"/>
    <property type="match status" value="1"/>
</dbReference>
<feature type="transmembrane region" description="Helical" evidence="7">
    <location>
        <begin position="163"/>
        <end position="186"/>
    </location>
</feature>
<dbReference type="InterPro" id="IPR050186">
    <property type="entry name" value="TPT_transporter"/>
</dbReference>
<evidence type="ECO:0000256" key="2">
    <source>
        <dbReference type="ARBA" id="ARBA00010425"/>
    </source>
</evidence>
<evidence type="ECO:0000256" key="3">
    <source>
        <dbReference type="ARBA" id="ARBA00011182"/>
    </source>
</evidence>
<keyword evidence="7" id="KW-0968">Cytoplasmic vesicle</keyword>
<comment type="function">
    <text evidence="1 7">Involved in the import of GDP-mannose from the cytoplasm into the Golgi lumen.</text>
</comment>
<dbReference type="InterPro" id="IPR037185">
    <property type="entry name" value="EmrE-like"/>
</dbReference>
<feature type="transmembrane region" description="Helical" evidence="7">
    <location>
        <begin position="239"/>
        <end position="257"/>
    </location>
</feature>
<keyword evidence="7" id="KW-0333">Golgi apparatus</keyword>
<dbReference type="OrthoDB" id="417037at2759"/>
<protein>
    <recommendedName>
        <fullName evidence="7">GDP-mannose transporter</fullName>
        <shortName evidence="7">GMT</shortName>
    </recommendedName>
</protein>
<dbReference type="Pfam" id="PF00892">
    <property type="entry name" value="EamA"/>
    <property type="match status" value="1"/>
</dbReference>
<evidence type="ECO:0000313" key="11">
    <source>
        <dbReference type="Proteomes" id="UP000275078"/>
    </source>
</evidence>
<dbReference type="SUPFAM" id="SSF103481">
    <property type="entry name" value="Multidrug resistance efflux transporter EmrE"/>
    <property type="match status" value="1"/>
</dbReference>
<evidence type="ECO:0000256" key="5">
    <source>
        <dbReference type="ARBA" id="ARBA00022989"/>
    </source>
</evidence>
<accession>A0A3N4ICI4</accession>
<feature type="domain" description="EamA" evidence="9">
    <location>
        <begin position="205"/>
        <end position="344"/>
    </location>
</feature>
<feature type="transmembrane region" description="Helical" evidence="7">
    <location>
        <begin position="332"/>
        <end position="351"/>
    </location>
</feature>
<comment type="similarity">
    <text evidence="2 7">Belongs to the TPT transporter family. SLC35D subfamily.</text>
</comment>
<evidence type="ECO:0000313" key="10">
    <source>
        <dbReference type="EMBL" id="RPA83812.1"/>
    </source>
</evidence>
<dbReference type="GO" id="GO:0030659">
    <property type="term" value="C:cytoplasmic vesicle membrane"/>
    <property type="evidence" value="ECO:0007669"/>
    <property type="project" value="UniProtKB-SubCell"/>
</dbReference>
<feature type="transmembrane region" description="Helical" evidence="7">
    <location>
        <begin position="277"/>
        <end position="299"/>
    </location>
</feature>
<feature type="region of interest" description="Disordered" evidence="8">
    <location>
        <begin position="359"/>
        <end position="384"/>
    </location>
</feature>
<feature type="transmembrane region" description="Helical" evidence="7">
    <location>
        <begin position="70"/>
        <end position="89"/>
    </location>
</feature>
<gene>
    <name evidence="10" type="ORF">BJ508DRAFT_413149</name>
</gene>
<comment type="subunit">
    <text evidence="3 7">Homooligomer.</text>
</comment>
<evidence type="ECO:0000256" key="1">
    <source>
        <dbReference type="ARBA" id="ARBA00003420"/>
    </source>
</evidence>
<feature type="compositionally biased region" description="Basic and acidic residues" evidence="8">
    <location>
        <begin position="1"/>
        <end position="22"/>
    </location>
</feature>
<dbReference type="Proteomes" id="UP000275078">
    <property type="component" value="Unassembled WGS sequence"/>
</dbReference>
<keyword evidence="6 7" id="KW-0472">Membrane</keyword>
<feature type="transmembrane region" description="Helical" evidence="7">
    <location>
        <begin position="110"/>
        <end position="132"/>
    </location>
</feature>
<name>A0A3N4ICI4_ASCIM</name>
<dbReference type="GO" id="GO:0005789">
    <property type="term" value="C:endoplasmic reticulum membrane"/>
    <property type="evidence" value="ECO:0007669"/>
    <property type="project" value="UniProtKB-SubCell"/>
</dbReference>
<keyword evidence="7" id="KW-0813">Transport</keyword>
<feature type="region of interest" description="Disordered" evidence="8">
    <location>
        <begin position="1"/>
        <end position="40"/>
    </location>
</feature>
<dbReference type="STRING" id="1160509.A0A3N4ICI4"/>
<feature type="transmembrane region" description="Helical" evidence="7">
    <location>
        <begin position="138"/>
        <end position="156"/>
    </location>
</feature>
<dbReference type="AlphaFoldDB" id="A0A3N4ICI4"/>
<sequence length="384" mass="42117">MEKQKQDDDYRVDMGGVDRQDEPFIIPKRPQTQKPAAPASSSPILPILSYCAASILMTVTNKYCLNGRDFNLNFFLLMVQSVVCILAIQTAKSMNFITYRNFNMDEARKWFPISLLLIVMIYTSSKALQYLSIPVYTIFKNLTIILIAYGEVLWFGGSVGGMALFSFGLMVLSSIVAAWADISAAIGSYGHDSSETAVAISTLNAGYIWMLVNCLSSAAYLLSMRKRIKLTNFKDYDTMFYNNLLSIPILFIFSLLTEDWSSENITRNFPPAEKNSLIFAMIFSGLSTVFISYASAWCVRVTSSTTYSMVGALNKLPIAISGLIFFDAPATFASITAIFIGFVSGLVYAVAKLKQSATKGGLPAPATAVSASSKSMRDGFGSKD</sequence>
<keyword evidence="7" id="KW-0256">Endoplasmic reticulum</keyword>
<keyword evidence="5 7" id="KW-1133">Transmembrane helix</keyword>
<dbReference type="EMBL" id="ML119662">
    <property type="protein sequence ID" value="RPA83812.1"/>
    <property type="molecule type" value="Genomic_DNA"/>
</dbReference>
<feature type="compositionally biased region" description="Basic and acidic residues" evidence="8">
    <location>
        <begin position="375"/>
        <end position="384"/>
    </location>
</feature>
<evidence type="ECO:0000256" key="8">
    <source>
        <dbReference type="SAM" id="MobiDB-lite"/>
    </source>
</evidence>
<keyword evidence="11" id="KW-1185">Reference proteome</keyword>
<dbReference type="NCBIfam" id="TIGR00803">
    <property type="entry name" value="nst"/>
    <property type="match status" value="1"/>
</dbReference>
<evidence type="ECO:0000256" key="4">
    <source>
        <dbReference type="ARBA" id="ARBA00022692"/>
    </source>
</evidence>
<feature type="transmembrane region" description="Helical" evidence="7">
    <location>
        <begin position="206"/>
        <end position="223"/>
    </location>
</feature>
<evidence type="ECO:0000256" key="6">
    <source>
        <dbReference type="ARBA" id="ARBA00023136"/>
    </source>
</evidence>
<keyword evidence="4 7" id="KW-0812">Transmembrane</keyword>
<feature type="transmembrane region" description="Helical" evidence="7">
    <location>
        <begin position="36"/>
        <end position="58"/>
    </location>
</feature>